<gene>
    <name evidence="1" type="ORF">KG103_02040</name>
</gene>
<evidence type="ECO:0000313" key="1">
    <source>
        <dbReference type="EMBL" id="QVI62745.1"/>
    </source>
</evidence>
<proteinExistence type="predicted"/>
<organism evidence="1 2">
    <name type="scientific">Cellulomonas wangleii</name>
    <dbReference type="NCBI Taxonomy" id="2816956"/>
    <lineage>
        <taxon>Bacteria</taxon>
        <taxon>Bacillati</taxon>
        <taxon>Actinomycetota</taxon>
        <taxon>Actinomycetes</taxon>
        <taxon>Micrococcales</taxon>
        <taxon>Cellulomonadaceae</taxon>
        <taxon>Cellulomonas</taxon>
    </lineage>
</organism>
<reference evidence="1 2" key="1">
    <citation type="submission" date="2021-05" db="EMBL/GenBank/DDBJ databases">
        <title>Novel species in genus Cellulomonas.</title>
        <authorList>
            <person name="Zhang G."/>
        </authorList>
    </citation>
    <scope>NUCLEOTIDE SEQUENCE [LARGE SCALE GENOMIC DNA]</scope>
    <source>
        <strain evidence="2">zg-ZUI222</strain>
    </source>
</reference>
<evidence type="ECO:0008006" key="3">
    <source>
        <dbReference type="Google" id="ProtNLM"/>
    </source>
</evidence>
<accession>A0ABX8D5L1</accession>
<dbReference type="EMBL" id="CP074405">
    <property type="protein sequence ID" value="QVI62745.1"/>
    <property type="molecule type" value="Genomic_DNA"/>
</dbReference>
<protein>
    <recommendedName>
        <fullName evidence="3">IrrE N-terminal-like domain-containing protein</fullName>
    </recommendedName>
</protein>
<dbReference type="Proteomes" id="UP000677804">
    <property type="component" value="Chromosome"/>
</dbReference>
<keyword evidence="2" id="KW-1185">Reference proteome</keyword>
<sequence>MLTFDLIRASVHPDGPIEDHGGDGPIPRTGYGDLRVAYLDALDLVEGGVDALAADVAAEDAVQAAVQRDLALDPNGERWSSSFAEPLAFAGGARQVVRQLEICSAAVAESAARTPADIPRFVCGLWPDPVPAARSFAAGDGVVVLVNTGLLAALRIVVQTAASSIRTLTGLPDRWVDGDLPLGYQYGAMSDLLERCRERRDLRAEPIQVSIHTGRADLFRRHAMLSAYCQVIAHELGHWARRRPGPDDTWLDDNPAFQRAARVTRADQWAAPIDEVDEVATSNSENHADAVACEIQTRPPLGPGYPSPSQVIGAMAPWALHSGLWWAEAAHTEDHLGWTHPYPELRLGLTGLRLGQPASELANLRASRPRPVASDPPARGTPADMAMKFQVWCEAMLDIARNREIALERGLEHRTSTLDRFAIELRRGLGELS</sequence>
<name>A0ABX8D5L1_9CELL</name>
<evidence type="ECO:0000313" key="2">
    <source>
        <dbReference type="Proteomes" id="UP000677804"/>
    </source>
</evidence>
<dbReference type="RefSeq" id="WP_207341851.1">
    <property type="nucleotide sequence ID" value="NZ_CP074405.1"/>
</dbReference>